<dbReference type="AlphaFoldDB" id="A0A8D9CMR9"/>
<organism evidence="1 2">
    <name type="scientific">Brassica campestris</name>
    <name type="common">Field mustard</name>
    <dbReference type="NCBI Taxonomy" id="3711"/>
    <lineage>
        <taxon>Eukaryota</taxon>
        <taxon>Viridiplantae</taxon>
        <taxon>Streptophyta</taxon>
        <taxon>Embryophyta</taxon>
        <taxon>Tracheophyta</taxon>
        <taxon>Spermatophyta</taxon>
        <taxon>Magnoliopsida</taxon>
        <taxon>eudicotyledons</taxon>
        <taxon>Gunneridae</taxon>
        <taxon>Pentapetalae</taxon>
        <taxon>rosids</taxon>
        <taxon>malvids</taxon>
        <taxon>Brassicales</taxon>
        <taxon>Brassicaceae</taxon>
        <taxon>Brassiceae</taxon>
        <taxon>Brassica</taxon>
    </lineage>
</organism>
<dbReference type="EMBL" id="LS974625">
    <property type="protein sequence ID" value="CAG7861412.1"/>
    <property type="molecule type" value="Genomic_DNA"/>
</dbReference>
<evidence type="ECO:0000313" key="2">
    <source>
        <dbReference type="Proteomes" id="UP000694005"/>
    </source>
</evidence>
<evidence type="ECO:0000313" key="1">
    <source>
        <dbReference type="EMBL" id="CAG7861412.1"/>
    </source>
</evidence>
<name>A0A8D9CMR9_BRACM</name>
<proteinExistence type="predicted"/>
<dbReference type="Proteomes" id="UP000694005">
    <property type="component" value="Chromosome A09"/>
</dbReference>
<accession>A0A8D9CMR9</accession>
<sequence>MHDPSLVSQGLHLLRIKYAYDDSGVRQDNYKTLKHST</sequence>
<dbReference type="Gramene" id="A09p18790.2_BraZ1">
    <property type="protein sequence ID" value="A09p18790.2_BraZ1.CDS.1"/>
    <property type="gene ID" value="A09g18790.2_BraZ1"/>
</dbReference>
<gene>
    <name evidence="1" type="ORF">BRAPAZ1V2_A09P18790.2</name>
</gene>
<reference evidence="1 2" key="1">
    <citation type="submission" date="2021-07" db="EMBL/GenBank/DDBJ databases">
        <authorList>
            <consortium name="Genoscope - CEA"/>
            <person name="William W."/>
        </authorList>
    </citation>
    <scope>NUCLEOTIDE SEQUENCE [LARGE SCALE GENOMIC DNA]</scope>
</reference>
<protein>
    <submittedName>
        <fullName evidence="1">Uncharacterized protein</fullName>
    </submittedName>
</protein>